<dbReference type="Pfam" id="PF04777">
    <property type="entry name" value="Evr1_Alr"/>
    <property type="match status" value="1"/>
</dbReference>
<proteinExistence type="predicted"/>
<evidence type="ECO:0000259" key="8">
    <source>
        <dbReference type="PROSITE" id="PS51324"/>
    </source>
</evidence>
<protein>
    <recommendedName>
        <fullName evidence="7">Sulfhydryl oxidase</fullName>
        <ecNumber evidence="7">1.8.3.2</ecNumber>
    </recommendedName>
</protein>
<dbReference type="SUPFAM" id="SSF69000">
    <property type="entry name" value="FAD-dependent thiol oxidase"/>
    <property type="match status" value="1"/>
</dbReference>
<keyword evidence="5 7" id="KW-0560">Oxidoreductase</keyword>
<dbReference type="GO" id="GO:0003756">
    <property type="term" value="F:protein disulfide isomerase activity"/>
    <property type="evidence" value="ECO:0007669"/>
    <property type="project" value="TreeGrafter"/>
</dbReference>
<keyword evidence="2 7" id="KW-0285">Flavoprotein</keyword>
<dbReference type="AlphaFoldDB" id="A0AAV2S1K6"/>
<dbReference type="Proteomes" id="UP001497623">
    <property type="component" value="Unassembled WGS sequence"/>
</dbReference>
<dbReference type="PROSITE" id="PS51324">
    <property type="entry name" value="ERV_ALR"/>
    <property type="match status" value="1"/>
</dbReference>
<keyword evidence="10" id="KW-1185">Reference proteome</keyword>
<dbReference type="GO" id="GO:0006457">
    <property type="term" value="P:protein folding"/>
    <property type="evidence" value="ECO:0007669"/>
    <property type="project" value="TreeGrafter"/>
</dbReference>
<keyword evidence="3" id="KW-0732">Signal</keyword>
<evidence type="ECO:0000313" key="10">
    <source>
        <dbReference type="Proteomes" id="UP001497623"/>
    </source>
</evidence>
<evidence type="ECO:0000256" key="1">
    <source>
        <dbReference type="ARBA" id="ARBA00001974"/>
    </source>
</evidence>
<dbReference type="InterPro" id="IPR036774">
    <property type="entry name" value="ERV/ALR_sulphydryl_oxid_sf"/>
</dbReference>
<comment type="caution">
    <text evidence="9">The sequence shown here is derived from an EMBL/GenBank/DDBJ whole genome shotgun (WGS) entry which is preliminary data.</text>
</comment>
<dbReference type="EC" id="1.8.3.2" evidence="7"/>
<dbReference type="Gene3D" id="1.20.120.310">
    <property type="entry name" value="ERV/ALR sulfhydryl oxidase domain"/>
    <property type="match status" value="1"/>
</dbReference>
<feature type="domain" description="ERV/ALR sulfhydryl oxidase" evidence="8">
    <location>
        <begin position="169"/>
        <end position="278"/>
    </location>
</feature>
<keyword evidence="6" id="KW-1015">Disulfide bond</keyword>
<evidence type="ECO:0000256" key="2">
    <source>
        <dbReference type="ARBA" id="ARBA00022630"/>
    </source>
</evidence>
<evidence type="ECO:0000256" key="6">
    <source>
        <dbReference type="ARBA" id="ARBA00023157"/>
    </source>
</evidence>
<evidence type="ECO:0000256" key="7">
    <source>
        <dbReference type="RuleBase" id="RU371123"/>
    </source>
</evidence>
<keyword evidence="4 7" id="KW-0274">FAD</keyword>
<evidence type="ECO:0000313" key="9">
    <source>
        <dbReference type="EMBL" id="CAL4151082.1"/>
    </source>
</evidence>
<dbReference type="InterPro" id="IPR039798">
    <property type="entry name" value="Sulfhydryl_oxidase"/>
</dbReference>
<evidence type="ECO:0000256" key="3">
    <source>
        <dbReference type="ARBA" id="ARBA00022729"/>
    </source>
</evidence>
<feature type="non-terminal residue" evidence="9">
    <location>
        <position position="1"/>
    </location>
</feature>
<sequence length="379" mass="42956">GDNLCEPMYGHCQMTNDKCLGTRFGFFNQSLSTKYCGTDTLSACCAPSGQVFTVDIENSLAFALNNTVLYHAIGGGTCRYLVNYTKEPLARKALINFLGNATNYLKSPEHIQPHTYAFIEDVYTKMKDLNFTAEEFQNQLNDTQNTAGQNMFLSYWQTSVGCQTIEMAECYGKVWLYTCGMWKIFHTLTVSAVDATNPLEVVEAISNYAIHFTDCDDCRCHFIEMHNKTILTAPYLVNTTDKAILWVWCAHNAVNNHSKKANPPHPQFPPNTTCPHCWEGEHDSLAFPGEYTNCEELFCPPENNDNCFTTPTYPINFSMKAILSYLKSTYGGPYSYLKTNDKWMPFVWEDKWDHNCPRYKNATCSPTPSVTKCNQTSTV</sequence>
<reference evidence="9 10" key="1">
    <citation type="submission" date="2024-05" db="EMBL/GenBank/DDBJ databases">
        <authorList>
            <person name="Wallberg A."/>
        </authorList>
    </citation>
    <scope>NUCLEOTIDE SEQUENCE [LARGE SCALE GENOMIC DNA]</scope>
</reference>
<evidence type="ECO:0000256" key="4">
    <source>
        <dbReference type="ARBA" id="ARBA00022827"/>
    </source>
</evidence>
<dbReference type="GO" id="GO:0016971">
    <property type="term" value="F:flavin-dependent sulfhydryl oxidase activity"/>
    <property type="evidence" value="ECO:0007669"/>
    <property type="project" value="InterPro"/>
</dbReference>
<dbReference type="EMBL" id="CAXKWB010038008">
    <property type="protein sequence ID" value="CAL4151082.1"/>
    <property type="molecule type" value="Genomic_DNA"/>
</dbReference>
<dbReference type="GO" id="GO:0005615">
    <property type="term" value="C:extracellular space"/>
    <property type="evidence" value="ECO:0007669"/>
    <property type="project" value="TreeGrafter"/>
</dbReference>
<dbReference type="GO" id="GO:0000139">
    <property type="term" value="C:Golgi membrane"/>
    <property type="evidence" value="ECO:0007669"/>
    <property type="project" value="TreeGrafter"/>
</dbReference>
<dbReference type="InterPro" id="IPR017905">
    <property type="entry name" value="ERV/ALR_sulphydryl_oxidase"/>
</dbReference>
<name>A0AAV2S1K6_MEGNR</name>
<comment type="catalytic activity">
    <reaction evidence="7">
        <text>2 R'C(R)SH + O2 = R'C(R)S-S(R)CR' + H2O2</text>
        <dbReference type="Rhea" id="RHEA:17357"/>
        <dbReference type="ChEBI" id="CHEBI:15379"/>
        <dbReference type="ChEBI" id="CHEBI:16240"/>
        <dbReference type="ChEBI" id="CHEBI:16520"/>
        <dbReference type="ChEBI" id="CHEBI:17412"/>
        <dbReference type="EC" id="1.8.3.2"/>
    </reaction>
</comment>
<dbReference type="PANTHER" id="PTHR22897:SF8">
    <property type="entry name" value="SULFHYDRYL OXIDASE"/>
    <property type="match status" value="1"/>
</dbReference>
<accession>A0AAV2S1K6</accession>
<gene>
    <name evidence="9" type="ORF">MNOR_LOCUS30673</name>
</gene>
<evidence type="ECO:0000256" key="5">
    <source>
        <dbReference type="ARBA" id="ARBA00023002"/>
    </source>
</evidence>
<organism evidence="9 10">
    <name type="scientific">Meganyctiphanes norvegica</name>
    <name type="common">Northern krill</name>
    <name type="synonym">Thysanopoda norvegica</name>
    <dbReference type="NCBI Taxonomy" id="48144"/>
    <lineage>
        <taxon>Eukaryota</taxon>
        <taxon>Metazoa</taxon>
        <taxon>Ecdysozoa</taxon>
        <taxon>Arthropoda</taxon>
        <taxon>Crustacea</taxon>
        <taxon>Multicrustacea</taxon>
        <taxon>Malacostraca</taxon>
        <taxon>Eumalacostraca</taxon>
        <taxon>Eucarida</taxon>
        <taxon>Euphausiacea</taxon>
        <taxon>Euphausiidae</taxon>
        <taxon>Meganyctiphanes</taxon>
    </lineage>
</organism>
<dbReference type="PANTHER" id="PTHR22897">
    <property type="entry name" value="QUIESCIN Q6-RELATED SULFHYDRYL OXIDASE"/>
    <property type="match status" value="1"/>
</dbReference>
<comment type="cofactor">
    <cofactor evidence="1 7">
        <name>FAD</name>
        <dbReference type="ChEBI" id="CHEBI:57692"/>
    </cofactor>
</comment>